<feature type="chain" id="PRO_5032347006" description="Peptidyl-prolyl cis-trans isomerase" evidence="8">
    <location>
        <begin position="23"/>
        <end position="239"/>
    </location>
</feature>
<evidence type="ECO:0000256" key="1">
    <source>
        <dbReference type="ARBA" id="ARBA00000971"/>
    </source>
</evidence>
<dbReference type="Pfam" id="PF00254">
    <property type="entry name" value="FKBP_C"/>
    <property type="match status" value="1"/>
</dbReference>
<dbReference type="GO" id="GO:0003755">
    <property type="term" value="F:peptidyl-prolyl cis-trans isomerase activity"/>
    <property type="evidence" value="ECO:0007669"/>
    <property type="project" value="UniProtKB-UniRule"/>
</dbReference>
<dbReference type="GO" id="GO:0006457">
    <property type="term" value="P:protein folding"/>
    <property type="evidence" value="ECO:0007669"/>
    <property type="project" value="InterPro"/>
</dbReference>
<comment type="catalytic activity">
    <reaction evidence="1 6 7">
        <text>[protein]-peptidylproline (omega=180) = [protein]-peptidylproline (omega=0)</text>
        <dbReference type="Rhea" id="RHEA:16237"/>
        <dbReference type="Rhea" id="RHEA-COMP:10747"/>
        <dbReference type="Rhea" id="RHEA-COMP:10748"/>
        <dbReference type="ChEBI" id="CHEBI:83833"/>
        <dbReference type="ChEBI" id="CHEBI:83834"/>
        <dbReference type="EC" id="5.2.1.8"/>
    </reaction>
</comment>
<evidence type="ECO:0000256" key="3">
    <source>
        <dbReference type="ARBA" id="ARBA00022729"/>
    </source>
</evidence>
<keyword evidence="4 6" id="KW-0697">Rotamase</keyword>
<dbReference type="InterPro" id="IPR001179">
    <property type="entry name" value="PPIase_FKBP_dom"/>
</dbReference>
<dbReference type="PROSITE" id="PS50059">
    <property type="entry name" value="FKBP_PPIASE"/>
    <property type="match status" value="1"/>
</dbReference>
<gene>
    <name evidence="10" type="ORF">HGH92_17455</name>
</gene>
<dbReference type="Gene3D" id="1.10.287.460">
    <property type="entry name" value="Peptidyl-prolyl cis-trans isomerase, FKBP-type, N-terminal domain"/>
    <property type="match status" value="1"/>
</dbReference>
<evidence type="ECO:0000256" key="6">
    <source>
        <dbReference type="PROSITE-ProRule" id="PRU00277"/>
    </source>
</evidence>
<dbReference type="SUPFAM" id="SSF54534">
    <property type="entry name" value="FKBP-like"/>
    <property type="match status" value="1"/>
</dbReference>
<name>A0A847RYY9_9BACT</name>
<dbReference type="RefSeq" id="WP_168872047.1">
    <property type="nucleotide sequence ID" value="NZ_JABAIA010000002.1"/>
</dbReference>
<proteinExistence type="inferred from homology"/>
<comment type="caution">
    <text evidence="10">The sequence shown here is derived from an EMBL/GenBank/DDBJ whole genome shotgun (WGS) entry which is preliminary data.</text>
</comment>
<evidence type="ECO:0000259" key="9">
    <source>
        <dbReference type="PROSITE" id="PS50059"/>
    </source>
</evidence>
<dbReference type="AlphaFoldDB" id="A0A847RYY9"/>
<evidence type="ECO:0000256" key="8">
    <source>
        <dbReference type="SAM" id="SignalP"/>
    </source>
</evidence>
<dbReference type="EC" id="5.2.1.8" evidence="7"/>
<comment type="similarity">
    <text evidence="2 7">Belongs to the FKBP-type PPIase family.</text>
</comment>
<dbReference type="InterPro" id="IPR046357">
    <property type="entry name" value="PPIase_dom_sf"/>
</dbReference>
<protein>
    <recommendedName>
        <fullName evidence="7">Peptidyl-prolyl cis-trans isomerase</fullName>
        <ecNumber evidence="7">5.2.1.8</ecNumber>
    </recommendedName>
</protein>
<dbReference type="Gene3D" id="3.10.50.40">
    <property type="match status" value="1"/>
</dbReference>
<evidence type="ECO:0000256" key="4">
    <source>
        <dbReference type="ARBA" id="ARBA00023110"/>
    </source>
</evidence>
<organism evidence="10 11">
    <name type="scientific">Chitinophaga varians</name>
    <dbReference type="NCBI Taxonomy" id="2202339"/>
    <lineage>
        <taxon>Bacteria</taxon>
        <taxon>Pseudomonadati</taxon>
        <taxon>Bacteroidota</taxon>
        <taxon>Chitinophagia</taxon>
        <taxon>Chitinophagales</taxon>
        <taxon>Chitinophagaceae</taxon>
        <taxon>Chitinophaga</taxon>
    </lineage>
</organism>
<dbReference type="Pfam" id="PF01346">
    <property type="entry name" value="FKBP_N"/>
    <property type="match status" value="1"/>
</dbReference>
<evidence type="ECO:0000256" key="7">
    <source>
        <dbReference type="RuleBase" id="RU003915"/>
    </source>
</evidence>
<keyword evidence="11" id="KW-1185">Reference proteome</keyword>
<evidence type="ECO:0000313" key="10">
    <source>
        <dbReference type="EMBL" id="NLR66098.1"/>
    </source>
</evidence>
<evidence type="ECO:0000256" key="2">
    <source>
        <dbReference type="ARBA" id="ARBA00006577"/>
    </source>
</evidence>
<keyword evidence="3 8" id="KW-0732">Signal</keyword>
<dbReference type="PANTHER" id="PTHR43811:SF23">
    <property type="entry name" value="FKBP-TYPE 22 KDA PEPTIDYL-PROLYL CIS-TRANS ISOMERASE"/>
    <property type="match status" value="1"/>
</dbReference>
<reference evidence="10 11" key="1">
    <citation type="submission" date="2020-04" db="EMBL/GenBank/DDBJ databases">
        <authorList>
            <person name="Yin C."/>
        </authorList>
    </citation>
    <scope>NUCLEOTIDE SEQUENCE [LARGE SCALE GENOMIC DNA]</scope>
    <source>
        <strain evidence="10 11">Ae27</strain>
    </source>
</reference>
<dbReference type="InterPro" id="IPR036944">
    <property type="entry name" value="PPIase_FKBP_N_sf"/>
</dbReference>
<dbReference type="FunFam" id="3.10.50.40:FF:000045">
    <property type="entry name" value="Peptidyl-prolyl cis-trans isomerase"/>
    <property type="match status" value="1"/>
</dbReference>
<dbReference type="NCBIfam" id="NF008602">
    <property type="entry name" value="PRK11570.1"/>
    <property type="match status" value="1"/>
</dbReference>
<sequence length="239" mass="25740">MYKKYIFTGVLGLLAMQGFSQAKPAPKAKPASHTAVKPGLLKNRIDSVSYGIGVNIAENLKAQGLSNVNTTLLAKAIQDMLTNKTLTLSKDQSEMSISNYLQQLKAEKVAKNREASDKFLAENKAKPGVVTLPSGLQYQILKEGNGPKPTINDKVKTHYHGTLIDGTVFDSSVDRGEPISFPVSGVIRGWTEALQLMPVGSKWRLFIPSDLAYGDRGAGAKIGPGAALVFDVELLDIVK</sequence>
<dbReference type="InterPro" id="IPR000774">
    <property type="entry name" value="PPIase_FKBP_N"/>
</dbReference>
<feature type="domain" description="PPIase FKBP-type" evidence="9">
    <location>
        <begin position="152"/>
        <end position="238"/>
    </location>
</feature>
<dbReference type="Proteomes" id="UP000570474">
    <property type="component" value="Unassembled WGS sequence"/>
</dbReference>
<feature type="signal peptide" evidence="8">
    <location>
        <begin position="1"/>
        <end position="22"/>
    </location>
</feature>
<accession>A0A847RYY9</accession>
<evidence type="ECO:0000313" key="11">
    <source>
        <dbReference type="Proteomes" id="UP000570474"/>
    </source>
</evidence>
<evidence type="ECO:0000256" key="5">
    <source>
        <dbReference type="ARBA" id="ARBA00023235"/>
    </source>
</evidence>
<dbReference type="EMBL" id="JABAIA010000002">
    <property type="protein sequence ID" value="NLR66098.1"/>
    <property type="molecule type" value="Genomic_DNA"/>
</dbReference>
<dbReference type="PANTHER" id="PTHR43811">
    <property type="entry name" value="FKBP-TYPE PEPTIDYL-PROLYL CIS-TRANS ISOMERASE FKPA"/>
    <property type="match status" value="1"/>
</dbReference>
<keyword evidence="5 6" id="KW-0413">Isomerase</keyword>